<evidence type="ECO:0000313" key="10">
    <source>
        <dbReference type="EMBL" id="GHF11264.1"/>
    </source>
</evidence>
<keyword evidence="11" id="KW-1185">Reference proteome</keyword>
<evidence type="ECO:0000256" key="1">
    <source>
        <dbReference type="ARBA" id="ARBA00004651"/>
    </source>
</evidence>
<comment type="caution">
    <text evidence="10">The sequence shown here is derived from an EMBL/GenBank/DDBJ whole genome shotgun (WGS) entry which is preliminary data.</text>
</comment>
<sequence>MKAGLWAAFVGAVVEAWAELRIHKTQVLLSLIGVGVAVTALTGVVAAGSIATQATVEGFERGSGRPATVAVWAYNPVTGEQPSKTDLDVAFATAMERYGVTYTNRTMYGGLSVQFPDGVMGISAFGVDQPYGAMHRISLKQGAWFTDRDALRLAPAIVVSEEIWERLGSPDLRVDPTIGIVTPTGTVDAIIIGVTPKQSLDGTYLQAYMLNDDYDAFAPPQDPNYPQLPNYEAWVPPEAADQLLPILQRDIAAALGEGWQVDVQRQDYLAWQVDDPLLVPKIVITGIAILVMALGALGLLNIALVSVRHRIREIGIRRAFGATAGRVFFSVMMESVVATFVAGLAGVLLAIVLIRNPLTESLLALYIQDIPGFPIEAALIGLGAATLVGALAGLLPALVAVRVKVIDAIRY</sequence>
<dbReference type="Proteomes" id="UP000617531">
    <property type="component" value="Unassembled WGS sequence"/>
</dbReference>
<evidence type="ECO:0000256" key="4">
    <source>
        <dbReference type="ARBA" id="ARBA00022989"/>
    </source>
</evidence>
<evidence type="ECO:0000313" key="11">
    <source>
        <dbReference type="Proteomes" id="UP000617531"/>
    </source>
</evidence>
<dbReference type="GO" id="GO:0022857">
    <property type="term" value="F:transmembrane transporter activity"/>
    <property type="evidence" value="ECO:0007669"/>
    <property type="project" value="TreeGrafter"/>
</dbReference>
<evidence type="ECO:0000256" key="3">
    <source>
        <dbReference type="ARBA" id="ARBA00022692"/>
    </source>
</evidence>
<dbReference type="InterPro" id="IPR003838">
    <property type="entry name" value="ABC3_permease_C"/>
</dbReference>
<accession>A0A8J3GPF7</accession>
<reference evidence="10" key="1">
    <citation type="journal article" date="2014" name="Int. J. Syst. Evol. Microbiol.">
        <title>Complete genome sequence of Corynebacterium casei LMG S-19264T (=DSM 44701T), isolated from a smear-ripened cheese.</title>
        <authorList>
            <consortium name="US DOE Joint Genome Institute (JGI-PGF)"/>
            <person name="Walter F."/>
            <person name="Albersmeier A."/>
            <person name="Kalinowski J."/>
            <person name="Ruckert C."/>
        </authorList>
    </citation>
    <scope>NUCLEOTIDE SEQUENCE</scope>
    <source>
        <strain evidence="10">CGMCC 1.16548</strain>
    </source>
</reference>
<keyword evidence="3 7" id="KW-0812">Transmembrane</keyword>
<organism evidence="10 11">
    <name type="scientific">Pseudolysinimonas yzui</name>
    <dbReference type="NCBI Taxonomy" id="2708254"/>
    <lineage>
        <taxon>Bacteria</taxon>
        <taxon>Bacillati</taxon>
        <taxon>Actinomycetota</taxon>
        <taxon>Actinomycetes</taxon>
        <taxon>Micrococcales</taxon>
        <taxon>Microbacteriaceae</taxon>
        <taxon>Pseudolysinimonas</taxon>
    </lineage>
</organism>
<keyword evidence="2" id="KW-1003">Cell membrane</keyword>
<proteinExistence type="inferred from homology"/>
<protein>
    <recommendedName>
        <fullName evidence="12">ABC transporter permease</fullName>
    </recommendedName>
</protein>
<dbReference type="Pfam" id="PF12704">
    <property type="entry name" value="MacB_PCD"/>
    <property type="match status" value="1"/>
</dbReference>
<comment type="subcellular location">
    <subcellularLocation>
        <location evidence="1">Cell membrane</location>
        <topology evidence="1">Multi-pass membrane protein</topology>
    </subcellularLocation>
</comment>
<dbReference type="RefSeq" id="WP_191282317.1">
    <property type="nucleotide sequence ID" value="NZ_BNAI01000001.1"/>
</dbReference>
<comment type="similarity">
    <text evidence="6">Belongs to the ABC-4 integral membrane protein family.</text>
</comment>
<name>A0A8J3GPF7_9MICO</name>
<dbReference type="EMBL" id="BNAI01000001">
    <property type="protein sequence ID" value="GHF11264.1"/>
    <property type="molecule type" value="Genomic_DNA"/>
</dbReference>
<feature type="transmembrane region" description="Helical" evidence="7">
    <location>
        <begin position="327"/>
        <end position="354"/>
    </location>
</feature>
<feature type="domain" description="ABC3 transporter permease C-terminal" evidence="8">
    <location>
        <begin position="287"/>
        <end position="402"/>
    </location>
</feature>
<evidence type="ECO:0000256" key="5">
    <source>
        <dbReference type="ARBA" id="ARBA00023136"/>
    </source>
</evidence>
<keyword evidence="4 7" id="KW-1133">Transmembrane helix</keyword>
<feature type="transmembrane region" description="Helical" evidence="7">
    <location>
        <begin position="374"/>
        <end position="401"/>
    </location>
</feature>
<dbReference type="Pfam" id="PF02687">
    <property type="entry name" value="FtsX"/>
    <property type="match status" value="1"/>
</dbReference>
<reference evidence="10" key="2">
    <citation type="submission" date="2020-09" db="EMBL/GenBank/DDBJ databases">
        <authorList>
            <person name="Sun Q."/>
            <person name="Zhou Y."/>
        </authorList>
    </citation>
    <scope>NUCLEOTIDE SEQUENCE</scope>
    <source>
        <strain evidence="10">CGMCC 1.16548</strain>
    </source>
</reference>
<evidence type="ECO:0000259" key="9">
    <source>
        <dbReference type="Pfam" id="PF12704"/>
    </source>
</evidence>
<evidence type="ECO:0000256" key="6">
    <source>
        <dbReference type="ARBA" id="ARBA00038076"/>
    </source>
</evidence>
<keyword evidence="5 7" id="KW-0472">Membrane</keyword>
<dbReference type="PANTHER" id="PTHR30572:SF4">
    <property type="entry name" value="ABC TRANSPORTER PERMEASE YTRF"/>
    <property type="match status" value="1"/>
</dbReference>
<dbReference type="InterPro" id="IPR025857">
    <property type="entry name" value="MacB_PCD"/>
</dbReference>
<dbReference type="AlphaFoldDB" id="A0A8J3GPF7"/>
<evidence type="ECO:0000256" key="7">
    <source>
        <dbReference type="SAM" id="Phobius"/>
    </source>
</evidence>
<feature type="domain" description="MacB-like periplasmic core" evidence="9">
    <location>
        <begin position="28"/>
        <end position="219"/>
    </location>
</feature>
<gene>
    <name evidence="10" type="ORF">GCM10011600_10600</name>
</gene>
<evidence type="ECO:0000256" key="2">
    <source>
        <dbReference type="ARBA" id="ARBA00022475"/>
    </source>
</evidence>
<feature type="transmembrane region" description="Helical" evidence="7">
    <location>
        <begin position="282"/>
        <end position="307"/>
    </location>
</feature>
<evidence type="ECO:0008006" key="12">
    <source>
        <dbReference type="Google" id="ProtNLM"/>
    </source>
</evidence>
<dbReference type="GO" id="GO:0005886">
    <property type="term" value="C:plasma membrane"/>
    <property type="evidence" value="ECO:0007669"/>
    <property type="project" value="UniProtKB-SubCell"/>
</dbReference>
<evidence type="ECO:0000259" key="8">
    <source>
        <dbReference type="Pfam" id="PF02687"/>
    </source>
</evidence>
<dbReference type="InterPro" id="IPR050250">
    <property type="entry name" value="Macrolide_Exporter_MacB"/>
</dbReference>
<dbReference type="PANTHER" id="PTHR30572">
    <property type="entry name" value="MEMBRANE COMPONENT OF TRANSPORTER-RELATED"/>
    <property type="match status" value="1"/>
</dbReference>